<dbReference type="OrthoDB" id="952271at2759"/>
<feature type="region of interest" description="Disordered" evidence="7">
    <location>
        <begin position="831"/>
        <end position="928"/>
    </location>
</feature>
<dbReference type="Pfam" id="PF16187">
    <property type="entry name" value="Peptidase_M16_M"/>
    <property type="match status" value="2"/>
</dbReference>
<keyword evidence="3" id="KW-0479">Metal-binding</keyword>
<dbReference type="GO" id="GO:0008237">
    <property type="term" value="F:metallopeptidase activity"/>
    <property type="evidence" value="ECO:0007669"/>
    <property type="project" value="UniProtKB-KW"/>
</dbReference>
<organism evidence="11 12">
    <name type="scientific">Monoraphidium neglectum</name>
    <dbReference type="NCBI Taxonomy" id="145388"/>
    <lineage>
        <taxon>Eukaryota</taxon>
        <taxon>Viridiplantae</taxon>
        <taxon>Chlorophyta</taxon>
        <taxon>core chlorophytes</taxon>
        <taxon>Chlorophyceae</taxon>
        <taxon>CS clade</taxon>
        <taxon>Sphaeropleales</taxon>
        <taxon>Selenastraceae</taxon>
        <taxon>Monoraphidium</taxon>
    </lineage>
</organism>
<comment type="similarity">
    <text evidence="1">Belongs to the peptidase M16 family.</text>
</comment>
<evidence type="ECO:0000256" key="3">
    <source>
        <dbReference type="ARBA" id="ARBA00022723"/>
    </source>
</evidence>
<keyword evidence="12" id="KW-1185">Reference proteome</keyword>
<dbReference type="InterPro" id="IPR050626">
    <property type="entry name" value="Peptidase_M16"/>
</dbReference>
<dbReference type="KEGG" id="mng:MNEG_4161"/>
<evidence type="ECO:0000259" key="8">
    <source>
        <dbReference type="Pfam" id="PF05193"/>
    </source>
</evidence>
<dbReference type="AlphaFoldDB" id="A0A0D2JZ50"/>
<dbReference type="InterPro" id="IPR007863">
    <property type="entry name" value="Peptidase_M16_C"/>
</dbReference>
<dbReference type="GeneID" id="25737039"/>
<dbReference type="InterPro" id="IPR011249">
    <property type="entry name" value="Metalloenz_LuxS/M16"/>
</dbReference>
<dbReference type="InterPro" id="IPR054734">
    <property type="entry name" value="PqqF-like_C_4"/>
</dbReference>
<dbReference type="PANTHER" id="PTHR43690:SF18">
    <property type="entry name" value="INSULIN-DEGRADING ENZYME-RELATED"/>
    <property type="match status" value="1"/>
</dbReference>
<evidence type="ECO:0000256" key="5">
    <source>
        <dbReference type="ARBA" id="ARBA00022833"/>
    </source>
</evidence>
<feature type="compositionally biased region" description="Low complexity" evidence="7">
    <location>
        <begin position="885"/>
        <end position="900"/>
    </location>
</feature>
<dbReference type="SUPFAM" id="SSF63411">
    <property type="entry name" value="LuxS/MPP-like metallohydrolase"/>
    <property type="match status" value="4"/>
</dbReference>
<evidence type="ECO:0000256" key="4">
    <source>
        <dbReference type="ARBA" id="ARBA00022801"/>
    </source>
</evidence>
<keyword evidence="6" id="KW-0482">Metalloprotease</keyword>
<dbReference type="GO" id="GO:0046872">
    <property type="term" value="F:metal ion binding"/>
    <property type="evidence" value="ECO:0007669"/>
    <property type="project" value="UniProtKB-KW"/>
</dbReference>
<feature type="domain" description="Peptidase M16 C-terminal" evidence="8">
    <location>
        <begin position="34"/>
        <end position="220"/>
    </location>
</feature>
<dbReference type="Gene3D" id="3.30.830.10">
    <property type="entry name" value="Metalloenzyme, LuxS/M16 peptidase-like"/>
    <property type="match status" value="4"/>
</dbReference>
<evidence type="ECO:0000256" key="2">
    <source>
        <dbReference type="ARBA" id="ARBA00022670"/>
    </source>
</evidence>
<evidence type="ECO:0000259" key="9">
    <source>
        <dbReference type="Pfam" id="PF16187"/>
    </source>
</evidence>
<feature type="domain" description="Peptidase M16 middle/third" evidence="9">
    <location>
        <begin position="335"/>
        <end position="382"/>
    </location>
</feature>
<reference evidence="11 12" key="1">
    <citation type="journal article" date="2013" name="BMC Genomics">
        <title>Reconstruction of the lipid metabolism for the microalga Monoraphidium neglectum from its genome sequence reveals characteristics suitable for biofuel production.</title>
        <authorList>
            <person name="Bogen C."/>
            <person name="Al-Dilaimi A."/>
            <person name="Albersmeier A."/>
            <person name="Wichmann J."/>
            <person name="Grundmann M."/>
            <person name="Rupp O."/>
            <person name="Lauersen K.J."/>
            <person name="Blifernez-Klassen O."/>
            <person name="Kalinowski J."/>
            <person name="Goesmann A."/>
            <person name="Mussgnug J.H."/>
            <person name="Kruse O."/>
        </authorList>
    </citation>
    <scope>NUCLEOTIDE SEQUENCE [LARGE SCALE GENOMIC DNA]</scope>
    <source>
        <strain evidence="11 12">SAG 48.87</strain>
    </source>
</reference>
<dbReference type="EMBL" id="KK100782">
    <property type="protein sequence ID" value="KIZ03793.1"/>
    <property type="molecule type" value="Genomic_DNA"/>
</dbReference>
<evidence type="ECO:0008006" key="13">
    <source>
        <dbReference type="Google" id="ProtNLM"/>
    </source>
</evidence>
<protein>
    <recommendedName>
        <fullName evidence="13">Insulin-degrading enzyme</fullName>
    </recommendedName>
</protein>
<dbReference type="InterPro" id="IPR032632">
    <property type="entry name" value="Peptidase_M16_M"/>
</dbReference>
<feature type="region of interest" description="Disordered" evidence="7">
    <location>
        <begin position="387"/>
        <end position="413"/>
    </location>
</feature>
<feature type="domain" description="Peptidase M16 middle/third" evidence="9">
    <location>
        <begin position="438"/>
        <end position="590"/>
    </location>
</feature>
<feature type="region of interest" description="Disordered" evidence="7">
    <location>
        <begin position="304"/>
        <end position="327"/>
    </location>
</feature>
<evidence type="ECO:0000256" key="6">
    <source>
        <dbReference type="ARBA" id="ARBA00023049"/>
    </source>
</evidence>
<dbReference type="STRING" id="145388.A0A0D2JZ50"/>
<evidence type="ECO:0000256" key="7">
    <source>
        <dbReference type="SAM" id="MobiDB-lite"/>
    </source>
</evidence>
<dbReference type="FunFam" id="3.30.830.10:FF:000005">
    <property type="entry name" value="nardilysin isoform X1"/>
    <property type="match status" value="1"/>
</dbReference>
<evidence type="ECO:0000256" key="1">
    <source>
        <dbReference type="ARBA" id="ARBA00007261"/>
    </source>
</evidence>
<keyword evidence="2" id="KW-0645">Protease</keyword>
<keyword evidence="5" id="KW-0862">Zinc</keyword>
<feature type="compositionally biased region" description="Low complexity" evidence="7">
    <location>
        <begin position="908"/>
        <end position="926"/>
    </location>
</feature>
<dbReference type="Proteomes" id="UP000054498">
    <property type="component" value="Unassembled WGS sequence"/>
</dbReference>
<sequence length="965" mass="103191">MCHTAKPGHVYSKFSWGNKKSLWEQPAAAGLDVREQLLQYYRREYGAERMCLAVLGGKGLDDLEGWVRDLFSRVKGGHCGPAPTFEAEGFPFEGRQLHIASAVKEHHEVTVTFQLPPLRRYYTTKPDHYISHLVGHEGPGSLFSALKARGWVTDLCAGVEDDGYGANSCCYLFSVAMTLTEAGLHAGPGLGLAPVALLFQYMRLLQDAGPQEWVWRELKAISDMKFRFLEDEDACDYVTRLSATLGVVKPEHVLAADWLHEAWEPERVTQLLATFSPLAGSYRVDLLTNDFKGLTEQLLDGKLPRLEGGQQPDSQQGQDQAAAGAKGAAGARVFTEPWFGMEGAALRLPEQLTGSWAEAKVAADLALPPPNPYIPSDFSLCADAVGAPAPPQNGVPPQQQNGGLSPSPRGGALVGEASQGALEGWQDAAMGLAVVLASPPALVLDEPGLRLWHKLDTRFRQPRAHCYCRLASTAGYASPRAAALGSLWLKLVEDALNEDAYLADVAGLHYSTSPEGHSGVELRVDGFSHKLPVLARRLLECAARCEVRPSSFGRVHEALARKHRNANMSVGKAANYARLYALQANVWHVDAVGAALAGIPSVDEVKAYVREFMANCHLEVFLLGNVTAAAAAALARDLHAAAGPGASLPAAARPSDRCVRLPAGRAVVHSQAAKNADEENCCVEVYFQLGYTVHSGSRLTHGVLGFCVVVVSAAYGVDHVEGRVEAFLAEFRGTLQALPQAEFDRHRDALISNKLTRDTALGQEGDRAWDAIWSGRHDFLGREQEAQVLRGATLAEVQALFDKYLWPLSPQRRKLSVRVVPLKGAASGADGAAAAGAAARRHGGAGQQEQQQDQEQQQQQQQHQQRHVGHAHPHHGAHLPPPLGGSPKAGSPRARRAGASAGAGGKGAAAAGKAQAAAAEGDAGAGVPILPVPTELAPDLDELKRSLGTYPALLSMAPLAARQQQ</sequence>
<dbReference type="Pfam" id="PF22456">
    <property type="entry name" value="PqqF-like_C_4"/>
    <property type="match status" value="1"/>
</dbReference>
<feature type="compositionally biased region" description="Low complexity" evidence="7">
    <location>
        <begin position="847"/>
        <end position="863"/>
    </location>
</feature>
<accession>A0A0D2JZ50</accession>
<dbReference type="PANTHER" id="PTHR43690">
    <property type="entry name" value="NARDILYSIN"/>
    <property type="match status" value="1"/>
</dbReference>
<evidence type="ECO:0000313" key="11">
    <source>
        <dbReference type="EMBL" id="KIZ03793.1"/>
    </source>
</evidence>
<dbReference type="Pfam" id="PF05193">
    <property type="entry name" value="Peptidase_M16_C"/>
    <property type="match status" value="1"/>
</dbReference>
<proteinExistence type="inferred from homology"/>
<gene>
    <name evidence="11" type="ORF">MNEG_4161</name>
</gene>
<feature type="compositionally biased region" description="Basic residues" evidence="7">
    <location>
        <begin position="864"/>
        <end position="877"/>
    </location>
</feature>
<dbReference type="RefSeq" id="XP_013902812.1">
    <property type="nucleotide sequence ID" value="XM_014047358.1"/>
</dbReference>
<evidence type="ECO:0000259" key="10">
    <source>
        <dbReference type="Pfam" id="PF22456"/>
    </source>
</evidence>
<feature type="compositionally biased region" description="Low complexity" evidence="7">
    <location>
        <begin position="308"/>
        <end position="327"/>
    </location>
</feature>
<keyword evidence="4" id="KW-0378">Hydrolase</keyword>
<evidence type="ECO:0000313" key="12">
    <source>
        <dbReference type="Proteomes" id="UP000054498"/>
    </source>
</evidence>
<name>A0A0D2JZ50_9CHLO</name>
<feature type="domain" description="Coenzyme PQQ synthesis protein F-like C-terminal lobe" evidence="10">
    <location>
        <begin position="688"/>
        <end position="769"/>
    </location>
</feature>
<dbReference type="GO" id="GO:0006508">
    <property type="term" value="P:proteolysis"/>
    <property type="evidence" value="ECO:0007669"/>
    <property type="project" value="UniProtKB-KW"/>
</dbReference>